<reference evidence="17 18" key="1">
    <citation type="journal article" date="2012" name="Nat. Genet.">
        <title>The yak genome and adaptation to life at high altitude.</title>
        <authorList>
            <person name="Qiu Q."/>
            <person name="Zhang G."/>
            <person name="Ma T."/>
            <person name="Qian W."/>
            <person name="Wang J."/>
            <person name="Ye Z."/>
            <person name="Cao C."/>
            <person name="Hu Q."/>
            <person name="Kim J."/>
            <person name="Larkin D.M."/>
            <person name="Auvil L."/>
            <person name="Capitanu B."/>
            <person name="Ma J."/>
            <person name="Lewin H.A."/>
            <person name="Qian X."/>
            <person name="Lang Y."/>
            <person name="Zhou R."/>
            <person name="Wang L."/>
            <person name="Wang K."/>
            <person name="Xia J."/>
            <person name="Liao S."/>
            <person name="Pan S."/>
            <person name="Lu X."/>
            <person name="Hou H."/>
            <person name="Wang Y."/>
            <person name="Zang X."/>
            <person name="Yin Y."/>
            <person name="Ma H."/>
            <person name="Zhang J."/>
            <person name="Wang Z."/>
            <person name="Zhang Y."/>
            <person name="Zhang D."/>
            <person name="Yonezawa T."/>
            <person name="Hasegawa M."/>
            <person name="Zhong Y."/>
            <person name="Liu W."/>
            <person name="Zhang Y."/>
            <person name="Huang Z."/>
            <person name="Zhang S."/>
            <person name="Long R."/>
            <person name="Yang H."/>
            <person name="Wang J."/>
            <person name="Lenstra J.A."/>
            <person name="Cooper D.N."/>
            <person name="Wu Y."/>
            <person name="Wang J."/>
            <person name="Shi P."/>
            <person name="Wang J."/>
            <person name="Liu J."/>
        </authorList>
    </citation>
    <scope>NUCLEOTIDE SEQUENCE [LARGE SCALE GENOMIC DNA]</scope>
    <source>
        <strain evidence="18">yakQH1</strain>
    </source>
</reference>
<evidence type="ECO:0000256" key="4">
    <source>
        <dbReference type="ARBA" id="ARBA00011533"/>
    </source>
</evidence>
<accession>L8HLA8</accession>
<evidence type="ECO:0000256" key="16">
    <source>
        <dbReference type="SAM" id="MobiDB-lite"/>
    </source>
</evidence>
<keyword evidence="8" id="KW-0812">Transmembrane</keyword>
<evidence type="ECO:0000313" key="18">
    <source>
        <dbReference type="Proteomes" id="UP000011080"/>
    </source>
</evidence>
<proteinExistence type="inferred from homology"/>
<evidence type="ECO:0000256" key="15">
    <source>
        <dbReference type="ARBA" id="ARBA00030987"/>
    </source>
</evidence>
<evidence type="ECO:0000256" key="2">
    <source>
        <dbReference type="ARBA" id="ARBA00004298"/>
    </source>
</evidence>
<name>L8HLA8_9CETA</name>
<feature type="region of interest" description="Disordered" evidence="16">
    <location>
        <begin position="181"/>
        <end position="200"/>
    </location>
</feature>
<dbReference type="PANTHER" id="PTHR15469:SF0">
    <property type="entry name" value="NADH DEHYDROGENASE [UBIQUINONE] 1 BETA SUBCOMPLEX SUBUNIT 4"/>
    <property type="match status" value="1"/>
</dbReference>
<evidence type="ECO:0000256" key="7">
    <source>
        <dbReference type="ARBA" id="ARBA00022660"/>
    </source>
</evidence>
<dbReference type="PANTHER" id="PTHR15469">
    <property type="entry name" value="NADH-UBIQUINONE OXIDOREDUCTASE B15 SUBUNIT"/>
    <property type="match status" value="1"/>
</dbReference>
<dbReference type="Proteomes" id="UP000011080">
    <property type="component" value="Unassembled WGS sequence"/>
</dbReference>
<protein>
    <recommendedName>
        <fullName evidence="5">NADH dehydrogenase [ubiquinone] 1 beta subcomplex subunit 4</fullName>
    </recommendedName>
    <alternativeName>
        <fullName evidence="14">Complex I-B15</fullName>
    </alternativeName>
    <alternativeName>
        <fullName evidence="15">NADH-ubiquinone oxidoreductase B15 subunit</fullName>
    </alternativeName>
</protein>
<evidence type="ECO:0000313" key="17">
    <source>
        <dbReference type="EMBL" id="ELR44646.1"/>
    </source>
</evidence>
<keyword evidence="13" id="KW-0472">Membrane</keyword>
<comment type="similarity">
    <text evidence="3">Belongs to the complex I NDUFB4 subunit family.</text>
</comment>
<evidence type="ECO:0000256" key="10">
    <source>
        <dbReference type="ARBA" id="ARBA00022982"/>
    </source>
</evidence>
<keyword evidence="12" id="KW-0496">Mitochondrion</keyword>
<keyword evidence="6" id="KW-0813">Transport</keyword>
<dbReference type="InterPro" id="IPR009866">
    <property type="entry name" value="NADH_UbQ_OxRdtase_NDUFB4_su"/>
</dbReference>
<keyword evidence="9" id="KW-0999">Mitochondrion inner membrane</keyword>
<keyword evidence="11" id="KW-1133">Transmembrane helix</keyword>
<evidence type="ECO:0000256" key="9">
    <source>
        <dbReference type="ARBA" id="ARBA00022792"/>
    </source>
</evidence>
<evidence type="ECO:0000256" key="12">
    <source>
        <dbReference type="ARBA" id="ARBA00023128"/>
    </source>
</evidence>
<evidence type="ECO:0000256" key="8">
    <source>
        <dbReference type="ARBA" id="ARBA00022692"/>
    </source>
</evidence>
<comment type="function">
    <text evidence="1">Accessory subunit of the mitochondrial membrane respiratory chain NADH dehydrogenase (Complex I), that is believed not to be involved in catalysis. Complex I functions in the transfer of electrons from NADH to the respiratory chain. The immediate electron acceptor for the enzyme is believed to be ubiquinone.</text>
</comment>
<gene>
    <name evidence="17" type="ORF">M91_19059</name>
</gene>
<feature type="region of interest" description="Disordered" evidence="16">
    <location>
        <begin position="291"/>
        <end position="324"/>
    </location>
</feature>
<comment type="subunit">
    <text evidence="4">Complex I is composed of 45 different subunits.</text>
</comment>
<dbReference type="Pfam" id="PF07225">
    <property type="entry name" value="NDUF_B4"/>
    <property type="match status" value="1"/>
</dbReference>
<dbReference type="GO" id="GO:0005743">
    <property type="term" value="C:mitochondrial inner membrane"/>
    <property type="evidence" value="ECO:0007669"/>
    <property type="project" value="UniProtKB-SubCell"/>
</dbReference>
<evidence type="ECO:0000256" key="3">
    <source>
        <dbReference type="ARBA" id="ARBA00007260"/>
    </source>
</evidence>
<keyword evidence="10" id="KW-0249">Electron transport</keyword>
<dbReference type="EMBL" id="JH885979">
    <property type="protein sequence ID" value="ELR44646.1"/>
    <property type="molecule type" value="Genomic_DNA"/>
</dbReference>
<keyword evidence="7" id="KW-0679">Respiratory chain</keyword>
<evidence type="ECO:0000256" key="5">
    <source>
        <dbReference type="ARBA" id="ARBA00018681"/>
    </source>
</evidence>
<dbReference type="STRING" id="72004.ENSBMUP00000004063"/>
<evidence type="ECO:0000256" key="14">
    <source>
        <dbReference type="ARBA" id="ARBA00030212"/>
    </source>
</evidence>
<sequence length="353" mass="38800">MLEMSLSGNPAPTVLRPAGKSVYSSAHLLTGILFIYLNSELFVPSTLEKQSQLWPAQQYPHLHAAASSKRHPATLFLTAPMQRGPHIPSCTFCLSGRLSHCVLTKSPLKASDLWLPLRLGLDQAVPDLSFLEPLYPFCSNTGDTESIANLAKAVEFYETDESDVDELLDPHAKSLIQEDLRAESGALPRDEGQTEEGGPWSRASAVLRRVVKMSFPKYEASRLASLPTTLDPAEYDISSETRKAQAERLAIRSRLKREYQLQYYDPSRRGVIVSEGPVGGNRGARVRTVRSDRSAQTCRGTRQRGWSRSSLVPSGTLGGETNARTQGEGAAVGLQVLEMVGFLEVWMEEPVSC</sequence>
<comment type="subcellular location">
    <subcellularLocation>
        <location evidence="2">Mitochondrion inner membrane</location>
        <topology evidence="2">Single-pass membrane protein</topology>
        <orientation evidence="2">Matrix side</orientation>
    </subcellularLocation>
</comment>
<evidence type="ECO:0000256" key="6">
    <source>
        <dbReference type="ARBA" id="ARBA00022448"/>
    </source>
</evidence>
<dbReference type="AlphaFoldDB" id="L8HLA8"/>
<evidence type="ECO:0000256" key="13">
    <source>
        <dbReference type="ARBA" id="ARBA00023136"/>
    </source>
</evidence>
<evidence type="ECO:0000256" key="1">
    <source>
        <dbReference type="ARBA" id="ARBA00003195"/>
    </source>
</evidence>
<organism evidence="17 18">
    <name type="scientific">Bos mutus</name>
    <name type="common">wild yak</name>
    <dbReference type="NCBI Taxonomy" id="72004"/>
    <lineage>
        <taxon>Eukaryota</taxon>
        <taxon>Metazoa</taxon>
        <taxon>Chordata</taxon>
        <taxon>Craniata</taxon>
        <taxon>Vertebrata</taxon>
        <taxon>Euteleostomi</taxon>
        <taxon>Mammalia</taxon>
        <taxon>Eutheria</taxon>
        <taxon>Laurasiatheria</taxon>
        <taxon>Artiodactyla</taxon>
        <taxon>Ruminantia</taxon>
        <taxon>Pecora</taxon>
        <taxon>Bovidae</taxon>
        <taxon>Bovinae</taxon>
        <taxon>Bos</taxon>
    </lineage>
</organism>
<feature type="compositionally biased region" description="Polar residues" evidence="16">
    <location>
        <begin position="294"/>
        <end position="313"/>
    </location>
</feature>
<evidence type="ECO:0000256" key="11">
    <source>
        <dbReference type="ARBA" id="ARBA00022989"/>
    </source>
</evidence>
<feature type="compositionally biased region" description="Basic and acidic residues" evidence="16">
    <location>
        <begin position="181"/>
        <end position="192"/>
    </location>
</feature>